<dbReference type="SUPFAM" id="SSF69318">
    <property type="entry name" value="Integrin alpha N-terminal domain"/>
    <property type="match status" value="1"/>
</dbReference>
<protein>
    <submittedName>
        <fullName evidence="3">T9SS type A sorting domain-containing protein</fullName>
    </submittedName>
</protein>
<dbReference type="InterPro" id="IPR013517">
    <property type="entry name" value="FG-GAP"/>
</dbReference>
<dbReference type="NCBIfam" id="TIGR04183">
    <property type="entry name" value="Por_Secre_tail"/>
    <property type="match status" value="1"/>
</dbReference>
<dbReference type="InterPro" id="IPR026444">
    <property type="entry name" value="Secre_tail"/>
</dbReference>
<feature type="signal peptide" evidence="2">
    <location>
        <begin position="1"/>
        <end position="26"/>
    </location>
</feature>
<dbReference type="InterPro" id="IPR013783">
    <property type="entry name" value="Ig-like_fold"/>
</dbReference>
<gene>
    <name evidence="3" type="ORF">Q5H93_11090</name>
</gene>
<proteinExistence type="predicted"/>
<reference evidence="3" key="1">
    <citation type="submission" date="2023-07" db="EMBL/GenBank/DDBJ databases">
        <authorList>
            <person name="Kim M.K."/>
        </authorList>
    </citation>
    <scope>NUCLEOTIDE SEQUENCE</scope>
    <source>
        <strain evidence="3">ASUV-10-1</strain>
    </source>
</reference>
<dbReference type="Gene3D" id="2.60.40.10">
    <property type="entry name" value="Immunoglobulins"/>
    <property type="match status" value="1"/>
</dbReference>
<comment type="caution">
    <text evidence="3">The sequence shown here is derived from an EMBL/GenBank/DDBJ whole genome shotgun (WGS) entry which is preliminary data.</text>
</comment>
<sequence>MYFRYLLRAAPALVSLLAGFVTVSQAQAPVITTVVPMANALAVPPAAPLTVSFNQPLPAVGPTLQVFSNQRGGRRTVTTPSGNILAYPPTVAPYQPGETVSYTVVGGGGGPTVGRVGQFTVATGGAGRGGFQARQPALAGRAATYVATGDLNNDGRPDLVVTNYSGQTVSLHLQDASGGFSVGNQIQTFMGPQAPSLGDLDGDGDLDLAFANNNGSVFGSVYIRLNDGTGVFSGTQQLATDADAGTVTFGDVDADGDLDLLVANGTYPATAWLYFNDGQANFGNYRVISLSGVGLTSLALGDLDGDGDLDLAAATRNMTGPGQLSIRLNDGQGLFTGTTASTIGSMPNSLALGDVDADGDLDVLTAGGPLTSAGTVSIRLNNGAAGFGPGADLTVGNNPRRVVLGDLDADGDLDFVTANNRSAGTSSLGLNTGNGTFGQPADITTDFYPSDAALVDIDSDGDLDLAIPNPQSFNIGLYLNQLAPPVLPIITSLSPTSGPVGTVLTLTGTNLTGTTSITFAGPGGNVVTTGFTVNAAGTQITGVVVPAGAISGPISVTTPGGTSAPSPQPFIVTPVLNSLVPGPGSLSPAFAVFPNPARGTITVTGSAALAPLTVLDALGRPVLTTTADAGGTTTLRLPAGLAPGLYLMRSGGRSQRLLVE</sequence>
<keyword evidence="4" id="KW-1185">Reference proteome</keyword>
<evidence type="ECO:0000256" key="2">
    <source>
        <dbReference type="SAM" id="SignalP"/>
    </source>
</evidence>
<accession>A0ABT9BAI2</accession>
<evidence type="ECO:0000313" key="4">
    <source>
        <dbReference type="Proteomes" id="UP001176429"/>
    </source>
</evidence>
<keyword evidence="1 2" id="KW-0732">Signal</keyword>
<organism evidence="3 4">
    <name type="scientific">Hymenobacter aranciens</name>
    <dbReference type="NCBI Taxonomy" id="3063996"/>
    <lineage>
        <taxon>Bacteria</taxon>
        <taxon>Pseudomonadati</taxon>
        <taxon>Bacteroidota</taxon>
        <taxon>Cytophagia</taxon>
        <taxon>Cytophagales</taxon>
        <taxon>Hymenobacteraceae</taxon>
        <taxon>Hymenobacter</taxon>
    </lineage>
</organism>
<dbReference type="InterPro" id="IPR014756">
    <property type="entry name" value="Ig_E-set"/>
</dbReference>
<dbReference type="Proteomes" id="UP001176429">
    <property type="component" value="Unassembled WGS sequence"/>
</dbReference>
<evidence type="ECO:0000256" key="1">
    <source>
        <dbReference type="ARBA" id="ARBA00022729"/>
    </source>
</evidence>
<dbReference type="PANTHER" id="PTHR46580">
    <property type="entry name" value="SENSOR KINASE-RELATED"/>
    <property type="match status" value="1"/>
</dbReference>
<dbReference type="RefSeq" id="WP_305006595.1">
    <property type="nucleotide sequence ID" value="NZ_JAUQSY010000006.1"/>
</dbReference>
<dbReference type="SUPFAM" id="SSF81296">
    <property type="entry name" value="E set domains"/>
    <property type="match status" value="1"/>
</dbReference>
<name>A0ABT9BAI2_9BACT</name>
<evidence type="ECO:0000313" key="3">
    <source>
        <dbReference type="EMBL" id="MDO7875279.1"/>
    </source>
</evidence>
<dbReference type="InterPro" id="IPR028994">
    <property type="entry name" value="Integrin_alpha_N"/>
</dbReference>
<feature type="chain" id="PRO_5046194696" evidence="2">
    <location>
        <begin position="27"/>
        <end position="660"/>
    </location>
</feature>
<dbReference type="Pfam" id="PF01839">
    <property type="entry name" value="FG-GAP"/>
    <property type="match status" value="1"/>
</dbReference>
<dbReference type="Gene3D" id="2.130.10.130">
    <property type="entry name" value="Integrin alpha, N-terminal"/>
    <property type="match status" value="2"/>
</dbReference>
<dbReference type="PANTHER" id="PTHR46580:SF2">
    <property type="entry name" value="MAM DOMAIN-CONTAINING PROTEIN"/>
    <property type="match status" value="1"/>
</dbReference>
<dbReference type="EMBL" id="JAUQSY010000006">
    <property type="protein sequence ID" value="MDO7875279.1"/>
    <property type="molecule type" value="Genomic_DNA"/>
</dbReference>
<dbReference type="Pfam" id="PF13517">
    <property type="entry name" value="FG-GAP_3"/>
    <property type="match status" value="3"/>
</dbReference>